<keyword evidence="2" id="KW-0813">Transport</keyword>
<comment type="subcellular location">
    <subcellularLocation>
        <location evidence="1">Membrane</location>
    </subcellularLocation>
</comment>
<evidence type="ECO:0000256" key="2">
    <source>
        <dbReference type="ARBA" id="ARBA00022448"/>
    </source>
</evidence>
<comment type="caution">
    <text evidence="8">The sequence shown here is derived from an EMBL/GenBank/DDBJ whole genome shotgun (WGS) entry which is preliminary data.</text>
</comment>
<dbReference type="GO" id="GO:0016020">
    <property type="term" value="C:membrane"/>
    <property type="evidence" value="ECO:0007669"/>
    <property type="project" value="UniProtKB-SubCell"/>
</dbReference>
<dbReference type="InterPro" id="IPR000923">
    <property type="entry name" value="BlueCu_1"/>
</dbReference>
<evidence type="ECO:0000256" key="6">
    <source>
        <dbReference type="ARBA" id="ARBA00023136"/>
    </source>
</evidence>
<reference evidence="8 9" key="1">
    <citation type="journal article" date="2019" name="Int. J. Syst. Evol. Microbiol.">
        <title>The Global Catalogue of Microorganisms (GCM) 10K type strain sequencing project: providing services to taxonomists for standard genome sequencing and annotation.</title>
        <authorList>
            <consortium name="The Broad Institute Genomics Platform"/>
            <consortium name="The Broad Institute Genome Sequencing Center for Infectious Disease"/>
            <person name="Wu L."/>
            <person name="Ma J."/>
        </authorList>
    </citation>
    <scope>NUCLEOTIDE SEQUENCE [LARGE SCALE GENOMIC DNA]</scope>
    <source>
        <strain evidence="8 9">GX26</strain>
    </source>
</reference>
<dbReference type="PANTHER" id="PTHR34192:SF10">
    <property type="entry name" value="PLASTOCYANIN MAJOR ISOFORM, CHLOROPLASTIC-RELATED"/>
    <property type="match status" value="1"/>
</dbReference>
<keyword evidence="9" id="KW-1185">Reference proteome</keyword>
<feature type="domain" description="Blue (type 1) copper" evidence="7">
    <location>
        <begin position="36"/>
        <end position="140"/>
    </location>
</feature>
<dbReference type="Pfam" id="PF00127">
    <property type="entry name" value="Copper-bind"/>
    <property type="match status" value="1"/>
</dbReference>
<proteinExistence type="predicted"/>
<accession>A0ABD5VM24</accession>
<dbReference type="CDD" id="cd04220">
    <property type="entry name" value="Halocyanin"/>
    <property type="match status" value="1"/>
</dbReference>
<evidence type="ECO:0000256" key="5">
    <source>
        <dbReference type="ARBA" id="ARBA00023008"/>
    </source>
</evidence>
<evidence type="ECO:0000256" key="1">
    <source>
        <dbReference type="ARBA" id="ARBA00004370"/>
    </source>
</evidence>
<evidence type="ECO:0000259" key="7">
    <source>
        <dbReference type="Pfam" id="PF00127"/>
    </source>
</evidence>
<keyword evidence="6" id="KW-0472">Membrane</keyword>
<keyword evidence="3" id="KW-0479">Metal-binding</keyword>
<organism evidence="8 9">
    <name type="scientific">Halorubellus litoreus</name>
    <dbReference type="NCBI Taxonomy" id="755308"/>
    <lineage>
        <taxon>Archaea</taxon>
        <taxon>Methanobacteriati</taxon>
        <taxon>Methanobacteriota</taxon>
        <taxon>Stenosarchaea group</taxon>
        <taxon>Halobacteria</taxon>
        <taxon>Halobacteriales</taxon>
        <taxon>Halorubellaceae</taxon>
        <taxon>Halorubellus</taxon>
    </lineage>
</organism>
<dbReference type="AlphaFoldDB" id="A0ABD5VM24"/>
<dbReference type="RefSeq" id="WP_336352015.1">
    <property type="nucleotide sequence ID" value="NZ_JAZAQL010000005.1"/>
</dbReference>
<gene>
    <name evidence="8" type="ORF">ACFQGB_19615</name>
</gene>
<dbReference type="Gene3D" id="2.60.40.420">
    <property type="entry name" value="Cupredoxins - blue copper proteins"/>
    <property type="match status" value="1"/>
</dbReference>
<dbReference type="EMBL" id="JBHSXN010000005">
    <property type="protein sequence ID" value="MFC6955076.1"/>
    <property type="molecule type" value="Genomic_DNA"/>
</dbReference>
<evidence type="ECO:0000313" key="8">
    <source>
        <dbReference type="EMBL" id="MFC6955076.1"/>
    </source>
</evidence>
<keyword evidence="5" id="KW-0186">Copper</keyword>
<evidence type="ECO:0000256" key="3">
    <source>
        <dbReference type="ARBA" id="ARBA00022723"/>
    </source>
</evidence>
<evidence type="ECO:0000256" key="4">
    <source>
        <dbReference type="ARBA" id="ARBA00022982"/>
    </source>
</evidence>
<dbReference type="SUPFAM" id="SSF49503">
    <property type="entry name" value="Cupredoxins"/>
    <property type="match status" value="1"/>
</dbReference>
<dbReference type="Proteomes" id="UP001596395">
    <property type="component" value="Unassembled WGS sequence"/>
</dbReference>
<dbReference type="PROSITE" id="PS51257">
    <property type="entry name" value="PROKAR_LIPOPROTEIN"/>
    <property type="match status" value="1"/>
</dbReference>
<sequence length="141" mass="14660">MNRRSVLASGALATAGALSGCLAVFNSTGSANDDFDVGMGDSVYEPAELTVSVGDTVVWKNTSGRSHTVTAYDTGIPDGGAYFASGGFDDEQAARDAWTRGAGGIVSGGTYEHTFETAGEFEYFCIPHERQAMVGSVVVEE</sequence>
<protein>
    <submittedName>
        <fullName evidence="8">Plastocyanin/azurin family copper-binding protein</fullName>
    </submittedName>
</protein>
<evidence type="ECO:0000313" key="9">
    <source>
        <dbReference type="Proteomes" id="UP001596395"/>
    </source>
</evidence>
<dbReference type="InterPro" id="IPR008972">
    <property type="entry name" value="Cupredoxin"/>
</dbReference>
<dbReference type="PANTHER" id="PTHR34192">
    <property type="entry name" value="PLASTOCYANIN MAJOR ISOFORM, CHLOROPLASTIC-RELATED"/>
    <property type="match status" value="1"/>
</dbReference>
<name>A0ABD5VM24_9EURY</name>
<keyword evidence="4" id="KW-0249">Electron transport</keyword>
<dbReference type="GO" id="GO:0046872">
    <property type="term" value="F:metal ion binding"/>
    <property type="evidence" value="ECO:0007669"/>
    <property type="project" value="UniProtKB-KW"/>
</dbReference>